<accession>A0A5N6TUZ1</accession>
<proteinExistence type="predicted"/>
<evidence type="ECO:0000313" key="2">
    <source>
        <dbReference type="EMBL" id="KAE8150185.1"/>
    </source>
</evidence>
<feature type="compositionally biased region" description="Low complexity" evidence="1">
    <location>
        <begin position="132"/>
        <end position="146"/>
    </location>
</feature>
<feature type="region of interest" description="Disordered" evidence="1">
    <location>
        <begin position="26"/>
        <end position="46"/>
    </location>
</feature>
<dbReference type="OrthoDB" id="4966at2759"/>
<feature type="compositionally biased region" description="Low complexity" evidence="1">
    <location>
        <begin position="33"/>
        <end position="46"/>
    </location>
</feature>
<dbReference type="AlphaFoldDB" id="A0A5N6TUZ1"/>
<name>A0A5N6TUZ1_ASPAV</name>
<keyword evidence="3" id="KW-1185">Reference proteome</keyword>
<protein>
    <submittedName>
        <fullName evidence="2">Uncharacterized protein</fullName>
    </submittedName>
</protein>
<reference evidence="2 3" key="1">
    <citation type="submission" date="2019-04" db="EMBL/GenBank/DDBJ databases">
        <title>Friends and foes A comparative genomics study of 23 Aspergillus species from section Flavi.</title>
        <authorList>
            <consortium name="DOE Joint Genome Institute"/>
            <person name="Kjaerbolling I."/>
            <person name="Vesth T."/>
            <person name="Frisvad J.C."/>
            <person name="Nybo J.L."/>
            <person name="Theobald S."/>
            <person name="Kildgaard S."/>
            <person name="Isbrandt T."/>
            <person name="Kuo A."/>
            <person name="Sato A."/>
            <person name="Lyhne E.K."/>
            <person name="Kogle M.E."/>
            <person name="Wiebenga A."/>
            <person name="Kun R.S."/>
            <person name="Lubbers R.J."/>
            <person name="Makela M.R."/>
            <person name="Barry K."/>
            <person name="Chovatia M."/>
            <person name="Clum A."/>
            <person name="Daum C."/>
            <person name="Haridas S."/>
            <person name="He G."/>
            <person name="LaButti K."/>
            <person name="Lipzen A."/>
            <person name="Mondo S."/>
            <person name="Riley R."/>
            <person name="Salamov A."/>
            <person name="Simmons B.A."/>
            <person name="Magnuson J.K."/>
            <person name="Henrissat B."/>
            <person name="Mortensen U.H."/>
            <person name="Larsen T.O."/>
            <person name="Devries R.P."/>
            <person name="Grigoriev I.V."/>
            <person name="Machida M."/>
            <person name="Baker S.E."/>
            <person name="Andersen M.R."/>
        </authorList>
    </citation>
    <scope>NUCLEOTIDE SEQUENCE [LARGE SCALE GENOMIC DNA]</scope>
    <source>
        <strain evidence="2 3">IBT 18842</strain>
    </source>
</reference>
<dbReference type="Proteomes" id="UP000325780">
    <property type="component" value="Unassembled WGS sequence"/>
</dbReference>
<gene>
    <name evidence="2" type="ORF">BDV25DRAFT_172329</name>
</gene>
<organism evidence="2 3">
    <name type="scientific">Aspergillus avenaceus</name>
    <dbReference type="NCBI Taxonomy" id="36643"/>
    <lineage>
        <taxon>Eukaryota</taxon>
        <taxon>Fungi</taxon>
        <taxon>Dikarya</taxon>
        <taxon>Ascomycota</taxon>
        <taxon>Pezizomycotina</taxon>
        <taxon>Eurotiomycetes</taxon>
        <taxon>Eurotiomycetidae</taxon>
        <taxon>Eurotiales</taxon>
        <taxon>Aspergillaceae</taxon>
        <taxon>Aspergillus</taxon>
        <taxon>Aspergillus subgen. Circumdati</taxon>
    </lineage>
</organism>
<dbReference type="EMBL" id="ML742101">
    <property type="protein sequence ID" value="KAE8150185.1"/>
    <property type="molecule type" value="Genomic_DNA"/>
</dbReference>
<feature type="region of interest" description="Disordered" evidence="1">
    <location>
        <begin position="122"/>
        <end position="161"/>
    </location>
</feature>
<sequence>MLQIYLLRQQYLAGIQPENMIRMRPRTHATQGQSSSNNPNNPNVVQISNSGLVVPQIPPATFKGVLQPLPDQRAGGYRPPVMFPRPVVSNSRHVPDICAASQPHNNKNTAHVQQAVALTAGPSQKIGNAPRVVQGGVKSKSSQGSVKQKEKPQGVSQGQKNDQAQYRLQMAPTIARAVTRNVPPLSSSGVAEGPKTKDVMEGKIPHNNFDILLAFTYHEMLLLRFTTYLGVQDIVKFVKKHYADVIVRQAVFKTPESARIFPFSCYPDLCRIVTNARQQSGSTRNAGDQTRTIPSFRWLFMITYRETVVQEIMRLMFRVGHAVPQQCASAIRKIWFLMDIRDNKRRLWTVQNPIIWGDTDIFFATLFITKLDMALRTKYPNITGRMFRLMLAQPTLTELKKALSKPALRSELDILKAYVRWKYTPLDHEKDMWIYGVPPQEVGSLQFEGYRRGERPIELRRPDELILGELGRRQLKVGHIYRDMFVQGNGARYAQMQGLGRWDEEIKSLADREKINWNDAVRLK</sequence>
<evidence type="ECO:0000313" key="3">
    <source>
        <dbReference type="Proteomes" id="UP000325780"/>
    </source>
</evidence>
<evidence type="ECO:0000256" key="1">
    <source>
        <dbReference type="SAM" id="MobiDB-lite"/>
    </source>
</evidence>